<accession>A0A0N1P0R0</accession>
<dbReference type="OrthoDB" id="191139at2759"/>
<dbReference type="GeneID" id="28738280"/>
<keyword evidence="3" id="KW-0560">Oxidoreductase</keyword>
<dbReference type="Pfam" id="PF00106">
    <property type="entry name" value="adh_short"/>
    <property type="match status" value="1"/>
</dbReference>
<sequence length="390" mass="41010">MANFPTWTSTSTGSDVAATFSSRIQGKTVLIVGVSPNSLGEATAAAYAAHSPALLILASRSLSNAKAVAESISTHCKVECVPVDLSDYASVRDAASQIRSLTSHIDILINNAAVVKDEHTLSPTAQHELQLATTFLGPFLLTNLIMPLLLNSAQTNASESGIPTRIVNVTSAGHVLSPVRFSDPHFHRPLSDLPESEQPAAHLPASLLPGEGKTYAPFLAYGQSKTANILFSIALNKRLLEKGTRIASLAVHPGSVQTNLSRSLGPESRAMVEGTTKATGWMDMGQGSVGMLVAGLDPRLVEEVEAGKPKLSDGGKGVYLNGWRVHTEGLAKHAADEDAAERLWALAGRETGVKCDGLGSVVDIIDSQGQNEEVVGKESGLVSTVKEIKI</sequence>
<dbReference type="EMBL" id="LFJN01000004">
    <property type="protein sequence ID" value="KPI43707.1"/>
    <property type="molecule type" value="Genomic_DNA"/>
</dbReference>
<organism evidence="4 5">
    <name type="scientific">Cyphellophora attinorum</name>
    <dbReference type="NCBI Taxonomy" id="1664694"/>
    <lineage>
        <taxon>Eukaryota</taxon>
        <taxon>Fungi</taxon>
        <taxon>Dikarya</taxon>
        <taxon>Ascomycota</taxon>
        <taxon>Pezizomycotina</taxon>
        <taxon>Eurotiomycetes</taxon>
        <taxon>Chaetothyriomycetidae</taxon>
        <taxon>Chaetothyriales</taxon>
        <taxon>Cyphellophoraceae</taxon>
        <taxon>Cyphellophora</taxon>
    </lineage>
</organism>
<evidence type="ECO:0000313" key="4">
    <source>
        <dbReference type="EMBL" id="KPI43707.1"/>
    </source>
</evidence>
<keyword evidence="5" id="KW-1185">Reference proteome</keyword>
<dbReference type="VEuPathDB" id="FungiDB:AB675_6133"/>
<protein>
    <submittedName>
        <fullName evidence="4">Short-chain dehydrogenase TIC 32, chloroplastic</fullName>
    </submittedName>
</protein>
<evidence type="ECO:0000256" key="3">
    <source>
        <dbReference type="ARBA" id="ARBA00023002"/>
    </source>
</evidence>
<dbReference type="PANTHER" id="PTHR24320:SF283">
    <property type="entry name" value="RETINOL DEHYDROGENASE 11"/>
    <property type="match status" value="1"/>
</dbReference>
<dbReference type="Proteomes" id="UP000038010">
    <property type="component" value="Unassembled WGS sequence"/>
</dbReference>
<reference evidence="4 5" key="1">
    <citation type="submission" date="2015-06" db="EMBL/GenBank/DDBJ databases">
        <title>Draft genome of the ant-associated black yeast Phialophora attae CBS 131958.</title>
        <authorList>
            <person name="Moreno L.F."/>
            <person name="Stielow B.J."/>
            <person name="de Hoog S."/>
            <person name="Vicente V.A."/>
            <person name="Weiss V.A."/>
            <person name="de Vries M."/>
            <person name="Cruz L.M."/>
            <person name="Souza E.M."/>
        </authorList>
    </citation>
    <scope>NUCLEOTIDE SEQUENCE [LARGE SCALE GENOMIC DNA]</scope>
    <source>
        <strain evidence="4 5">CBS 131958</strain>
    </source>
</reference>
<dbReference type="GO" id="GO:0016491">
    <property type="term" value="F:oxidoreductase activity"/>
    <property type="evidence" value="ECO:0007669"/>
    <property type="project" value="UniProtKB-KW"/>
</dbReference>
<evidence type="ECO:0000313" key="5">
    <source>
        <dbReference type="Proteomes" id="UP000038010"/>
    </source>
</evidence>
<dbReference type="InterPro" id="IPR002347">
    <property type="entry name" value="SDR_fam"/>
</dbReference>
<comment type="similarity">
    <text evidence="1">Belongs to the short-chain dehydrogenases/reductases (SDR) family.</text>
</comment>
<dbReference type="Gene3D" id="3.40.50.720">
    <property type="entry name" value="NAD(P)-binding Rossmann-like Domain"/>
    <property type="match status" value="1"/>
</dbReference>
<evidence type="ECO:0000256" key="2">
    <source>
        <dbReference type="ARBA" id="ARBA00022857"/>
    </source>
</evidence>
<dbReference type="RefSeq" id="XP_018003670.1">
    <property type="nucleotide sequence ID" value="XM_018146400.1"/>
</dbReference>
<dbReference type="PANTHER" id="PTHR24320">
    <property type="entry name" value="RETINOL DEHYDROGENASE"/>
    <property type="match status" value="1"/>
</dbReference>
<dbReference type="InterPro" id="IPR036291">
    <property type="entry name" value="NAD(P)-bd_dom_sf"/>
</dbReference>
<keyword evidence="2" id="KW-0521">NADP</keyword>
<dbReference type="STRING" id="1664694.A0A0N1P0R0"/>
<name>A0A0N1P0R0_9EURO</name>
<evidence type="ECO:0000256" key="1">
    <source>
        <dbReference type="ARBA" id="ARBA00006484"/>
    </source>
</evidence>
<gene>
    <name evidence="4" type="ORF">AB675_6133</name>
</gene>
<proteinExistence type="inferred from homology"/>
<comment type="caution">
    <text evidence="4">The sequence shown here is derived from an EMBL/GenBank/DDBJ whole genome shotgun (WGS) entry which is preliminary data.</text>
</comment>
<dbReference type="AlphaFoldDB" id="A0A0N1P0R0"/>
<dbReference type="SUPFAM" id="SSF51735">
    <property type="entry name" value="NAD(P)-binding Rossmann-fold domains"/>
    <property type="match status" value="1"/>
</dbReference>